<dbReference type="Gene3D" id="3.30.559.10">
    <property type="entry name" value="Chloramphenicol acetyltransferase-like domain"/>
    <property type="match status" value="1"/>
</dbReference>
<dbReference type="RefSeq" id="WP_375734437.1">
    <property type="nucleotide sequence ID" value="NZ_JBCGDC010000033.1"/>
</dbReference>
<dbReference type="Gene3D" id="3.30.559.30">
    <property type="entry name" value="Nonribosomal peptide synthetase, condensation domain"/>
    <property type="match status" value="1"/>
</dbReference>
<comment type="caution">
    <text evidence="2">The sequence shown here is derived from an EMBL/GenBank/DDBJ whole genome shotgun (WGS) entry which is preliminary data.</text>
</comment>
<dbReference type="EMBL" id="JBCGDC010000033">
    <property type="protein sequence ID" value="MFB6394222.1"/>
    <property type="molecule type" value="Genomic_DNA"/>
</dbReference>
<name>A0ABV5CQE4_9ACTN</name>
<dbReference type="InterPro" id="IPR023213">
    <property type="entry name" value="CAT-like_dom_sf"/>
</dbReference>
<reference evidence="2 3" key="1">
    <citation type="submission" date="2024-04" db="EMBL/GenBank/DDBJ databases">
        <title>Polymorphospora sp. isolated from Baiyangdian Lake in Xiong'an New Area.</title>
        <authorList>
            <person name="Zhang X."/>
            <person name="Liu J."/>
        </authorList>
    </citation>
    <scope>NUCLEOTIDE SEQUENCE [LARGE SCALE GENOMIC DNA]</scope>
    <source>
        <strain evidence="2 3">2-325</strain>
    </source>
</reference>
<protein>
    <submittedName>
        <fullName evidence="2">Condensation domain-containing protein</fullName>
    </submittedName>
</protein>
<accession>A0ABV5CQE4</accession>
<dbReference type="Pfam" id="PF00668">
    <property type="entry name" value="Condensation"/>
    <property type="match status" value="1"/>
</dbReference>
<evidence type="ECO:0000259" key="1">
    <source>
        <dbReference type="Pfam" id="PF00668"/>
    </source>
</evidence>
<proteinExistence type="predicted"/>
<dbReference type="Proteomes" id="UP001582793">
    <property type="component" value="Unassembled WGS sequence"/>
</dbReference>
<keyword evidence="3" id="KW-1185">Reference proteome</keyword>
<sequence length="585" mass="63792">MIEFSGWPAGTSGLTWSQSAMWDLIGWRAPHDAYLNIPATIDVTAASDPAQVVAALTAVLRRHDALRTRYGFDADGEATQTVAGQGRLVVTVDEADAGQDTAATAMTVALDLGRLPFTASELPVRASVVTVAGRPRFLAMSIYHVSVDLWCLDVIERDVQQSLAAVLDGVPAPTLPPAPAPAEQVEHERATVTRNRSERALRYWARELRALPNEQFPAPRRRPDTPRYREAALRSEAVTVASRVLARRLRVGPPAVPLAAFAVLRALMADSPSCHFNVLTANRHAPRSRELVCDLTQPVPMRVELCGESFADAVVRTARASLNAYRHGHYDPRRVPALVDAIRAECGRNLDLGCTVNTARIDTAAGWRAGPTPTPQQIRRLPAASTFWWRGTHDDLDLALLFQVMPWQDGTLLSLWADTERLSTSDIRAMLLTIEQIVVEGAADDALGIGDIRRMCPGLLRTPDPGLVRVGPAWIDVPAVRELVRTALPAPDVAVFVRRRPDADATVEAYLVAEHEGMTPERAHEACVAALGRERRVATPDRYVVCAAAPDDRTDREGWLRLAVRSGSGRPATVVAPDPVDTRAR</sequence>
<dbReference type="PANTHER" id="PTHR45527:SF1">
    <property type="entry name" value="FATTY ACID SYNTHASE"/>
    <property type="match status" value="1"/>
</dbReference>
<dbReference type="SUPFAM" id="SSF52777">
    <property type="entry name" value="CoA-dependent acyltransferases"/>
    <property type="match status" value="2"/>
</dbReference>
<evidence type="ECO:0000313" key="2">
    <source>
        <dbReference type="EMBL" id="MFB6394222.1"/>
    </source>
</evidence>
<feature type="domain" description="Condensation" evidence="1">
    <location>
        <begin position="15"/>
        <end position="331"/>
    </location>
</feature>
<dbReference type="InterPro" id="IPR001242">
    <property type="entry name" value="Condensation_dom"/>
</dbReference>
<dbReference type="PANTHER" id="PTHR45527">
    <property type="entry name" value="NONRIBOSOMAL PEPTIDE SYNTHETASE"/>
    <property type="match status" value="1"/>
</dbReference>
<evidence type="ECO:0000313" key="3">
    <source>
        <dbReference type="Proteomes" id="UP001582793"/>
    </source>
</evidence>
<gene>
    <name evidence="2" type="ORF">AAFH96_14045</name>
</gene>
<organism evidence="2 3">
    <name type="scientific">Polymorphospora lycopeni</name>
    <dbReference type="NCBI Taxonomy" id="3140240"/>
    <lineage>
        <taxon>Bacteria</taxon>
        <taxon>Bacillati</taxon>
        <taxon>Actinomycetota</taxon>
        <taxon>Actinomycetes</taxon>
        <taxon>Micromonosporales</taxon>
        <taxon>Micromonosporaceae</taxon>
        <taxon>Polymorphospora</taxon>
    </lineage>
</organism>